<feature type="transmembrane region" description="Helical" evidence="1">
    <location>
        <begin position="99"/>
        <end position="117"/>
    </location>
</feature>
<dbReference type="Proteomes" id="UP001166286">
    <property type="component" value="Unassembled WGS sequence"/>
</dbReference>
<evidence type="ECO:0008006" key="4">
    <source>
        <dbReference type="Google" id="ProtNLM"/>
    </source>
</evidence>
<evidence type="ECO:0000256" key="1">
    <source>
        <dbReference type="SAM" id="Phobius"/>
    </source>
</evidence>
<keyword evidence="1" id="KW-0472">Membrane</keyword>
<gene>
    <name evidence="2" type="ORF">JMJ35_000085</name>
</gene>
<comment type="caution">
    <text evidence="2">The sequence shown here is derived from an EMBL/GenBank/DDBJ whole genome shotgun (WGS) entry which is preliminary data.</text>
</comment>
<dbReference type="AlphaFoldDB" id="A0AA39V9Y8"/>
<evidence type="ECO:0000313" key="2">
    <source>
        <dbReference type="EMBL" id="KAK0516930.1"/>
    </source>
</evidence>
<keyword evidence="3" id="KW-1185">Reference proteome</keyword>
<accession>A0AA39V9Y8</accession>
<reference evidence="2" key="1">
    <citation type="submission" date="2023-03" db="EMBL/GenBank/DDBJ databases">
        <title>Complete genome of Cladonia borealis.</title>
        <authorList>
            <person name="Park H."/>
        </authorList>
    </citation>
    <scope>NUCLEOTIDE SEQUENCE</scope>
    <source>
        <strain evidence="2">ANT050790</strain>
    </source>
</reference>
<dbReference type="EMBL" id="JAFEKC020000001">
    <property type="protein sequence ID" value="KAK0516930.1"/>
    <property type="molecule type" value="Genomic_DNA"/>
</dbReference>
<proteinExistence type="predicted"/>
<evidence type="ECO:0000313" key="3">
    <source>
        <dbReference type="Proteomes" id="UP001166286"/>
    </source>
</evidence>
<organism evidence="2 3">
    <name type="scientific">Cladonia borealis</name>
    <dbReference type="NCBI Taxonomy" id="184061"/>
    <lineage>
        <taxon>Eukaryota</taxon>
        <taxon>Fungi</taxon>
        <taxon>Dikarya</taxon>
        <taxon>Ascomycota</taxon>
        <taxon>Pezizomycotina</taxon>
        <taxon>Lecanoromycetes</taxon>
        <taxon>OSLEUM clade</taxon>
        <taxon>Lecanoromycetidae</taxon>
        <taxon>Lecanorales</taxon>
        <taxon>Lecanorineae</taxon>
        <taxon>Cladoniaceae</taxon>
        <taxon>Cladonia</taxon>
    </lineage>
</organism>
<feature type="transmembrane region" description="Helical" evidence="1">
    <location>
        <begin position="137"/>
        <end position="159"/>
    </location>
</feature>
<protein>
    <recommendedName>
        <fullName evidence="4">Acyltransferase 3 domain-containing protein</fullName>
    </recommendedName>
</protein>
<feature type="transmembrane region" description="Helical" evidence="1">
    <location>
        <begin position="212"/>
        <end position="234"/>
    </location>
</feature>
<feature type="transmembrane region" description="Helical" evidence="1">
    <location>
        <begin position="291"/>
        <end position="311"/>
    </location>
</feature>
<keyword evidence="1" id="KW-0812">Transmembrane</keyword>
<feature type="transmembrane region" description="Helical" evidence="1">
    <location>
        <begin position="415"/>
        <end position="436"/>
    </location>
</feature>
<keyword evidence="1" id="KW-1133">Transmembrane helix</keyword>
<feature type="transmembrane region" description="Helical" evidence="1">
    <location>
        <begin position="175"/>
        <end position="192"/>
    </location>
</feature>
<feature type="transmembrane region" description="Helical" evidence="1">
    <location>
        <begin position="240"/>
        <end position="270"/>
    </location>
</feature>
<sequence>MEIKQTSLYEAAMLREQSPSKTKITPFTHLLRQPQSFSQAGEQGYLIGLRGFFTLSSFIWVFLSTFAPVTVKDAQNREGPLWQKVIRDTFSVIFWNEPLIYSAFILISSRVVGIPFFRNSTKTVIASAIFRRGLRLWFPVAVSLAVVKILSSTIGTAYIDAFKNSTGNGSFDTPYTIPSALAYFNSVFNIFWTTSKFSEQAGNTAFPSQTLWIVNVIYTQSYTVYMTMVIIPYTRNAWRLYTYILFIITAWWVQSWAWFTITGLFLADLCMNMQFKERAQRGIKVWGNIRFPIWVPACALILAGLIMQYTWTDWRPQYENQELIAHTGLYYTGGLNTLPKAGEPQARDDCYLVLLGFLLILETTNWMQRLFQNPVLLYLGRRSLSWFLTQSIIIYTAGIKLHQKSTLEHNVPSSAATAIVFIVIVPTLILLGEFFYRLVDWPSQVFAHIIFNWIRE</sequence>
<feature type="transmembrane region" description="Helical" evidence="1">
    <location>
        <begin position="44"/>
        <end position="63"/>
    </location>
</feature>
<name>A0AA39V9Y8_9LECA</name>